<dbReference type="AlphaFoldDB" id="A0A3Z2AR04"/>
<evidence type="ECO:0000313" key="4">
    <source>
        <dbReference type="EMBL" id="HAB5947163.1"/>
    </source>
</evidence>
<accession>A0A3Z2AR04</accession>
<name>A0A3Z2AR04_SALET</name>
<feature type="compositionally biased region" description="Basic and acidic residues" evidence="1">
    <location>
        <begin position="144"/>
        <end position="153"/>
    </location>
</feature>
<protein>
    <submittedName>
        <fullName evidence="4">Relaxase/mobilization nuclease domain-containing protein</fullName>
    </submittedName>
</protein>
<dbReference type="Pfam" id="PF03432">
    <property type="entry name" value="Relaxase"/>
    <property type="match status" value="1"/>
</dbReference>
<sequence length="458" mass="51190">MLVKFMARGKGGGSGPVDYLLGKDRQREGATVLRGDPEQVRELINSAGFSRNYTSAVLSFEESSISPELRQQCMDEFERVLLPGLDADQYSALWVEHTDKGRVELNVVIPNVELQSGKRLQPYYDPADRPRVDAWKTAINAEHGLADPDDPTRQRALSTSQDLPRERKTLSEALTRGLMAQVGEGLIRTRKDVLEAIQSVGLEISRVTRNSISVKAPDGGKNIRLKGTIYERDFEFSQELRGKIEAAGIGYRRENQSRAEAARKRLAGMLENRAEENRKRYPRTQPAIEGQPVKELAWSAYRDAGGPDARRRDSVLDDDRNPQPLCGAGQVAERQSYHLWEAGTVMRGDRSHSTDLWPEWRISGSERGLNEPEPDRATACPSPAGSGNGEGSFAQIIADFEERVRTDTTRQQETSRTSRAIERGISGISASIEHLEAVVMQMRQEYAHRLSRGMSMSR</sequence>
<reference evidence="3" key="2">
    <citation type="submission" date="2019-10" db="EMBL/GenBank/DDBJ databases">
        <authorList>
            <person name="Ashton P.M."/>
            <person name="Dallman T."/>
            <person name="Nair S."/>
            <person name="De Pinna E."/>
            <person name="Peters T."/>
            <person name="Grant K."/>
        </authorList>
    </citation>
    <scope>NUCLEOTIDE SEQUENCE</scope>
    <source>
        <strain evidence="3">814328</strain>
    </source>
</reference>
<gene>
    <name evidence="3" type="ORF">F9X98_24125</name>
    <name evidence="4" type="ORF">GB396_25090</name>
</gene>
<organism evidence="4">
    <name type="scientific">Salmonella enterica I</name>
    <dbReference type="NCBI Taxonomy" id="59201"/>
    <lineage>
        <taxon>Bacteria</taxon>
        <taxon>Pseudomonadati</taxon>
        <taxon>Pseudomonadota</taxon>
        <taxon>Gammaproteobacteria</taxon>
        <taxon>Enterobacterales</taxon>
        <taxon>Enterobacteriaceae</taxon>
        <taxon>Salmonella</taxon>
    </lineage>
</organism>
<reference evidence="4" key="1">
    <citation type="journal article" date="2018" name="Genome Biol.">
        <title>SKESA: strategic k-mer extension for scrupulous assemblies.</title>
        <authorList>
            <person name="Souvorov A."/>
            <person name="Agarwala R."/>
            <person name="Lipman D.J."/>
        </authorList>
    </citation>
    <scope>NUCLEOTIDE SEQUENCE</scope>
    <source>
        <strain evidence="4">Salmonella enterica</strain>
    </source>
</reference>
<proteinExistence type="predicted"/>
<evidence type="ECO:0000259" key="2">
    <source>
        <dbReference type="Pfam" id="PF03432"/>
    </source>
</evidence>
<dbReference type="InterPro" id="IPR005094">
    <property type="entry name" value="Endonuclease_MobA/VirD2"/>
</dbReference>
<feature type="region of interest" description="Disordered" evidence="1">
    <location>
        <begin position="364"/>
        <end position="388"/>
    </location>
</feature>
<comment type="caution">
    <text evidence="4">The sequence shown here is derived from an EMBL/GenBank/DDBJ whole genome shotgun (WGS) entry which is preliminary data.</text>
</comment>
<feature type="domain" description="MobA/VirD2-like nuclease" evidence="2">
    <location>
        <begin position="50"/>
        <end position="145"/>
    </location>
</feature>
<dbReference type="EMBL" id="AALNGJ010000054">
    <property type="protein sequence ID" value="EDB3660799.1"/>
    <property type="molecule type" value="Genomic_DNA"/>
</dbReference>
<reference evidence="4" key="3">
    <citation type="submission" date="2019-10" db="EMBL/GenBank/DDBJ databases">
        <authorList>
            <consortium name="NCBI Pathogen Detection Project"/>
        </authorList>
    </citation>
    <scope>NUCLEOTIDE SEQUENCE</scope>
    <source>
        <strain evidence="4">Salmonella enterica</strain>
    </source>
</reference>
<feature type="region of interest" description="Disordered" evidence="1">
    <location>
        <begin position="142"/>
        <end position="165"/>
    </location>
</feature>
<evidence type="ECO:0000256" key="1">
    <source>
        <dbReference type="SAM" id="MobiDB-lite"/>
    </source>
</evidence>
<dbReference type="EMBL" id="DAAHFV010000048">
    <property type="protein sequence ID" value="HAB5947163.1"/>
    <property type="molecule type" value="Genomic_DNA"/>
</dbReference>
<evidence type="ECO:0000313" key="3">
    <source>
        <dbReference type="EMBL" id="EDB3660799.1"/>
    </source>
</evidence>